<keyword evidence="1" id="KW-0472">Membrane</keyword>
<dbReference type="EMBL" id="KV751139">
    <property type="protein sequence ID" value="OCL01396.1"/>
    <property type="molecule type" value="Genomic_DNA"/>
</dbReference>
<sequence>MADTTPITLADICQISPIRIPTTHGRLGWVPLPECGRGTAGILYSCLYTIFLCIWSSLHPNVARTADSMRRIYLARCGWVLLGLFAPESVASFAIGEFYQAHILQTHIRDLLELPEAWPLKFCFFANSGGIVVNENGEERALRTPNDFDKEERKSGRSKMIEWPTTYRKILADKTKSGPFIKGLAVVQILGFAAQIAGRHRQNGPLSLNITSLEIMTAGFIVCTIIQYIFWWAKAQGVDYP</sequence>
<feature type="non-terminal residue" evidence="2">
    <location>
        <position position="1"/>
    </location>
</feature>
<evidence type="ECO:0000313" key="2">
    <source>
        <dbReference type="EMBL" id="OCL01396.1"/>
    </source>
</evidence>
<evidence type="ECO:0000313" key="3">
    <source>
        <dbReference type="Proteomes" id="UP000250140"/>
    </source>
</evidence>
<gene>
    <name evidence="2" type="ORF">AOQ84DRAFT_306796</name>
</gene>
<dbReference type="PANTHER" id="PTHR35043:SF7">
    <property type="entry name" value="TRANSCRIPTION FACTOR DOMAIN-CONTAINING PROTEIN"/>
    <property type="match status" value="1"/>
</dbReference>
<dbReference type="OrthoDB" id="9451547at2759"/>
<keyword evidence="3" id="KW-1185">Reference proteome</keyword>
<protein>
    <submittedName>
        <fullName evidence="2">Uncharacterized protein</fullName>
    </submittedName>
</protein>
<evidence type="ECO:0000256" key="1">
    <source>
        <dbReference type="SAM" id="Phobius"/>
    </source>
</evidence>
<proteinExistence type="predicted"/>
<reference evidence="2 3" key="1">
    <citation type="journal article" date="2016" name="Nat. Commun.">
        <title>Ectomycorrhizal ecology is imprinted in the genome of the dominant symbiotic fungus Cenococcum geophilum.</title>
        <authorList>
            <consortium name="DOE Joint Genome Institute"/>
            <person name="Peter M."/>
            <person name="Kohler A."/>
            <person name="Ohm R.A."/>
            <person name="Kuo A."/>
            <person name="Krutzmann J."/>
            <person name="Morin E."/>
            <person name="Arend M."/>
            <person name="Barry K.W."/>
            <person name="Binder M."/>
            <person name="Choi C."/>
            <person name="Clum A."/>
            <person name="Copeland A."/>
            <person name="Grisel N."/>
            <person name="Haridas S."/>
            <person name="Kipfer T."/>
            <person name="LaButti K."/>
            <person name="Lindquist E."/>
            <person name="Lipzen A."/>
            <person name="Maire R."/>
            <person name="Meier B."/>
            <person name="Mihaltcheva S."/>
            <person name="Molinier V."/>
            <person name="Murat C."/>
            <person name="Poggeler S."/>
            <person name="Quandt C.A."/>
            <person name="Sperisen C."/>
            <person name="Tritt A."/>
            <person name="Tisserant E."/>
            <person name="Crous P.W."/>
            <person name="Henrissat B."/>
            <person name="Nehls U."/>
            <person name="Egli S."/>
            <person name="Spatafora J.W."/>
            <person name="Grigoriev I.V."/>
            <person name="Martin F.M."/>
        </authorList>
    </citation>
    <scope>NUCLEOTIDE SEQUENCE [LARGE SCALE GENOMIC DNA]</scope>
    <source>
        <strain evidence="2 3">CBS 207.34</strain>
    </source>
</reference>
<feature type="transmembrane region" description="Helical" evidence="1">
    <location>
        <begin position="210"/>
        <end position="233"/>
    </location>
</feature>
<feature type="transmembrane region" description="Helical" evidence="1">
    <location>
        <begin position="79"/>
        <end position="99"/>
    </location>
</feature>
<dbReference type="Proteomes" id="UP000250140">
    <property type="component" value="Unassembled WGS sequence"/>
</dbReference>
<dbReference type="AlphaFoldDB" id="A0A8E2EME7"/>
<organism evidence="2 3">
    <name type="scientific">Glonium stellatum</name>
    <dbReference type="NCBI Taxonomy" id="574774"/>
    <lineage>
        <taxon>Eukaryota</taxon>
        <taxon>Fungi</taxon>
        <taxon>Dikarya</taxon>
        <taxon>Ascomycota</taxon>
        <taxon>Pezizomycotina</taxon>
        <taxon>Dothideomycetes</taxon>
        <taxon>Pleosporomycetidae</taxon>
        <taxon>Gloniales</taxon>
        <taxon>Gloniaceae</taxon>
        <taxon>Glonium</taxon>
    </lineage>
</organism>
<dbReference type="PANTHER" id="PTHR35043">
    <property type="entry name" value="TRANSCRIPTION FACTOR DOMAIN-CONTAINING PROTEIN"/>
    <property type="match status" value="1"/>
</dbReference>
<keyword evidence="1" id="KW-1133">Transmembrane helix</keyword>
<name>A0A8E2EME7_9PEZI</name>
<keyword evidence="1" id="KW-0812">Transmembrane</keyword>
<feature type="transmembrane region" description="Helical" evidence="1">
    <location>
        <begin position="41"/>
        <end position="58"/>
    </location>
</feature>
<accession>A0A8E2EME7</accession>